<proteinExistence type="predicted"/>
<reference evidence="1 2" key="1">
    <citation type="journal article" date="2018" name="Front. Plant Sci.">
        <title>Red Clover (Trifolium pratense) and Zigzag Clover (T. medium) - A Picture of Genomic Similarities and Differences.</title>
        <authorList>
            <person name="Dluhosova J."/>
            <person name="Istvanek J."/>
            <person name="Nedelnik J."/>
            <person name="Repkova J."/>
        </authorList>
    </citation>
    <scope>NUCLEOTIDE SEQUENCE [LARGE SCALE GENOMIC DNA]</scope>
    <source>
        <strain evidence="2">cv. 10/8</strain>
        <tissue evidence="1">Leaf</tissue>
    </source>
</reference>
<dbReference type="GO" id="GO:0003964">
    <property type="term" value="F:RNA-directed DNA polymerase activity"/>
    <property type="evidence" value="ECO:0007669"/>
    <property type="project" value="UniProtKB-KW"/>
</dbReference>
<protein>
    <submittedName>
        <fullName evidence="1">RNA-directed DNA polymerase (Reverse transcriptase)</fullName>
    </submittedName>
</protein>
<keyword evidence="1" id="KW-0548">Nucleotidyltransferase</keyword>
<gene>
    <name evidence="1" type="ORF">A2U01_0006361</name>
</gene>
<dbReference type="AlphaFoldDB" id="A0A392MEI0"/>
<dbReference type="EMBL" id="LXQA010008647">
    <property type="protein sequence ID" value="MCH85515.1"/>
    <property type="molecule type" value="Genomic_DNA"/>
</dbReference>
<organism evidence="1 2">
    <name type="scientific">Trifolium medium</name>
    <dbReference type="NCBI Taxonomy" id="97028"/>
    <lineage>
        <taxon>Eukaryota</taxon>
        <taxon>Viridiplantae</taxon>
        <taxon>Streptophyta</taxon>
        <taxon>Embryophyta</taxon>
        <taxon>Tracheophyta</taxon>
        <taxon>Spermatophyta</taxon>
        <taxon>Magnoliopsida</taxon>
        <taxon>eudicotyledons</taxon>
        <taxon>Gunneridae</taxon>
        <taxon>Pentapetalae</taxon>
        <taxon>rosids</taxon>
        <taxon>fabids</taxon>
        <taxon>Fabales</taxon>
        <taxon>Fabaceae</taxon>
        <taxon>Papilionoideae</taxon>
        <taxon>50 kb inversion clade</taxon>
        <taxon>NPAAA clade</taxon>
        <taxon>Hologalegina</taxon>
        <taxon>IRL clade</taxon>
        <taxon>Trifolieae</taxon>
        <taxon>Trifolium</taxon>
    </lineage>
</organism>
<keyword evidence="2" id="KW-1185">Reference proteome</keyword>
<feature type="non-terminal residue" evidence="1">
    <location>
        <position position="154"/>
    </location>
</feature>
<keyword evidence="1" id="KW-0695">RNA-directed DNA polymerase</keyword>
<sequence>MWTTHPDCDKIIKDCWGKTVVGCPMYILSQKLKLVKDKLKSWNKEPLLADEVIPKLITEDVNALITLLPSHQEITTAVFALNKDSASGPDGFGAFFFQHYWDCVKFDVYNAVLEFFSTSWILPGFNSNIIALLPKVSDATSIDQYRPIAMANFK</sequence>
<dbReference type="Proteomes" id="UP000265520">
    <property type="component" value="Unassembled WGS sequence"/>
</dbReference>
<name>A0A392MEI0_9FABA</name>
<accession>A0A392MEI0</accession>
<keyword evidence="1" id="KW-0808">Transferase</keyword>
<evidence type="ECO:0000313" key="2">
    <source>
        <dbReference type="Proteomes" id="UP000265520"/>
    </source>
</evidence>
<evidence type="ECO:0000313" key="1">
    <source>
        <dbReference type="EMBL" id="MCH85515.1"/>
    </source>
</evidence>
<comment type="caution">
    <text evidence="1">The sequence shown here is derived from an EMBL/GenBank/DDBJ whole genome shotgun (WGS) entry which is preliminary data.</text>
</comment>